<name>A0A239P7R1_9ACTN</name>
<sequence>MSYFGTDFDVHGLVRRLNVSDIVVPNFDPAIDSESDLSGFQRNFVWKKPQMDRFIESLLLGFPVPGIFLVQQANKQLLVLDGQQRLRTLQRFYAGKINPKVDFKLENVTDNLKDLTYSTLEDEQRRLLDNTFIHATVVKYNAQLGGDESVYSLFERLNTGGTNLYPQEIRVALFHGSLVELLRELNSHPSWREIYGPVSERLKDQELILRFLAFHEEEGSYRRPLKVFLNTFLSNHRNLENLDVNKLRRVFESTCDALARTLGRKALRPENQINAAFADAVLIGMSSRISRGPVNDETGAVGVRERLLQNYEFVSAIARATADEDRVQRRLRLAKDAFEEIT</sequence>
<dbReference type="PANTHER" id="PTHR39639">
    <property type="entry name" value="CHROMOSOME 16, WHOLE GENOME SHOTGUN SEQUENCE"/>
    <property type="match status" value="1"/>
</dbReference>
<accession>A0A239P7R1</accession>
<feature type="domain" description="GmrSD restriction endonucleases N-terminal" evidence="1">
    <location>
        <begin position="39"/>
        <end position="174"/>
    </location>
</feature>
<keyword evidence="3" id="KW-1185">Reference proteome</keyword>
<reference evidence="2 3" key="1">
    <citation type="submission" date="2017-06" db="EMBL/GenBank/DDBJ databases">
        <authorList>
            <person name="Kim H.J."/>
            <person name="Triplett B.A."/>
        </authorList>
    </citation>
    <scope>NUCLEOTIDE SEQUENCE [LARGE SCALE GENOMIC DNA]</scope>
    <source>
        <strain evidence="2 3">CGMCC 4.5593</strain>
    </source>
</reference>
<evidence type="ECO:0000313" key="2">
    <source>
        <dbReference type="EMBL" id="SNT62744.1"/>
    </source>
</evidence>
<evidence type="ECO:0000313" key="3">
    <source>
        <dbReference type="Proteomes" id="UP000198362"/>
    </source>
</evidence>
<proteinExistence type="predicted"/>
<dbReference type="InterPro" id="IPR004919">
    <property type="entry name" value="GmrSD_N"/>
</dbReference>
<gene>
    <name evidence="2" type="ORF">SAMN05421812_114168</name>
</gene>
<dbReference type="EMBL" id="FZPH01000014">
    <property type="protein sequence ID" value="SNT62744.1"/>
    <property type="molecule type" value="Genomic_DNA"/>
</dbReference>
<evidence type="ECO:0000259" key="1">
    <source>
        <dbReference type="Pfam" id="PF03235"/>
    </source>
</evidence>
<dbReference type="Pfam" id="PF03235">
    <property type="entry name" value="GmrSD_N"/>
    <property type="match status" value="1"/>
</dbReference>
<dbReference type="Proteomes" id="UP000198362">
    <property type="component" value="Unassembled WGS sequence"/>
</dbReference>
<protein>
    <recommendedName>
        <fullName evidence="1">GmrSD restriction endonucleases N-terminal domain-containing protein</fullName>
    </recommendedName>
</protein>
<dbReference type="AlphaFoldDB" id="A0A239P7R1"/>
<dbReference type="PANTHER" id="PTHR39639:SF1">
    <property type="entry name" value="DUF262 DOMAIN-CONTAINING PROTEIN"/>
    <property type="match status" value="1"/>
</dbReference>
<organism evidence="2 3">
    <name type="scientific">Asanoa hainanensis</name>
    <dbReference type="NCBI Taxonomy" id="560556"/>
    <lineage>
        <taxon>Bacteria</taxon>
        <taxon>Bacillati</taxon>
        <taxon>Actinomycetota</taxon>
        <taxon>Actinomycetes</taxon>
        <taxon>Micromonosporales</taxon>
        <taxon>Micromonosporaceae</taxon>
        <taxon>Asanoa</taxon>
    </lineage>
</organism>